<accession>A0A8S1UC40</accession>
<dbReference type="EMBL" id="CAJJDO010000036">
    <property type="protein sequence ID" value="CAD8161252.1"/>
    <property type="molecule type" value="Genomic_DNA"/>
</dbReference>
<organism evidence="1 2">
    <name type="scientific">Paramecium pentaurelia</name>
    <dbReference type="NCBI Taxonomy" id="43138"/>
    <lineage>
        <taxon>Eukaryota</taxon>
        <taxon>Sar</taxon>
        <taxon>Alveolata</taxon>
        <taxon>Ciliophora</taxon>
        <taxon>Intramacronucleata</taxon>
        <taxon>Oligohymenophorea</taxon>
        <taxon>Peniculida</taxon>
        <taxon>Parameciidae</taxon>
        <taxon>Paramecium</taxon>
    </lineage>
</organism>
<sequence>MIYWLYKYLFLLKSTNQMKSIQKYWIKMKLIQLKVTLQQKSNQKRKFSDGITREELGQTGWTLLHMISATLSVDLRRNSNLKSMFF</sequence>
<comment type="caution">
    <text evidence="1">The sequence shown here is derived from an EMBL/GenBank/DDBJ whole genome shotgun (WGS) entry which is preliminary data.</text>
</comment>
<dbReference type="OrthoDB" id="17199at2759"/>
<keyword evidence="2" id="KW-1185">Reference proteome</keyword>
<protein>
    <submittedName>
        <fullName evidence="1">Uncharacterized protein</fullName>
    </submittedName>
</protein>
<dbReference type="AlphaFoldDB" id="A0A8S1UC40"/>
<proteinExistence type="predicted"/>
<gene>
    <name evidence="1" type="ORF">PPENT_87.1.T0360077</name>
</gene>
<dbReference type="Proteomes" id="UP000689195">
    <property type="component" value="Unassembled WGS sequence"/>
</dbReference>
<evidence type="ECO:0000313" key="2">
    <source>
        <dbReference type="Proteomes" id="UP000689195"/>
    </source>
</evidence>
<evidence type="ECO:0000313" key="1">
    <source>
        <dbReference type="EMBL" id="CAD8161252.1"/>
    </source>
</evidence>
<reference evidence="1" key="1">
    <citation type="submission" date="2021-01" db="EMBL/GenBank/DDBJ databases">
        <authorList>
            <consortium name="Genoscope - CEA"/>
            <person name="William W."/>
        </authorList>
    </citation>
    <scope>NUCLEOTIDE SEQUENCE</scope>
</reference>
<name>A0A8S1UC40_9CILI</name>